<gene>
    <name evidence="1" type="ORF">LOY88_000495</name>
</gene>
<proteinExistence type="predicted"/>
<protein>
    <submittedName>
        <fullName evidence="1">Uncharacterized protein</fullName>
    </submittedName>
</protein>
<comment type="caution">
    <text evidence="1">The sequence shown here is derived from an EMBL/GenBank/DDBJ whole genome shotgun (WGS) entry which is preliminary data.</text>
</comment>
<reference evidence="1" key="1">
    <citation type="journal article" date="2022" name="bioRxiv">
        <title>Population genetic analysis of Ophidiomyces ophidiicola, the causative agent of snake fungal disease, indicates recent introductions to the USA.</title>
        <authorList>
            <person name="Ladner J.T."/>
            <person name="Palmer J.M."/>
            <person name="Ettinger C.L."/>
            <person name="Stajich J.E."/>
            <person name="Farrell T.M."/>
            <person name="Glorioso B.M."/>
            <person name="Lawson B."/>
            <person name="Price S.J."/>
            <person name="Stengle A.G."/>
            <person name="Grear D.A."/>
            <person name="Lorch J.M."/>
        </authorList>
    </citation>
    <scope>NUCLEOTIDE SEQUENCE</scope>
    <source>
        <strain evidence="1">NWHC 24266-5</strain>
    </source>
</reference>
<dbReference type="EMBL" id="JALBCA010000005">
    <property type="protein sequence ID" value="KAI2392699.1"/>
    <property type="molecule type" value="Genomic_DNA"/>
</dbReference>
<name>A0ACB8V4H6_9EURO</name>
<organism evidence="1">
    <name type="scientific">Ophidiomyces ophidiicola</name>
    <dbReference type="NCBI Taxonomy" id="1387563"/>
    <lineage>
        <taxon>Eukaryota</taxon>
        <taxon>Fungi</taxon>
        <taxon>Dikarya</taxon>
        <taxon>Ascomycota</taxon>
        <taxon>Pezizomycotina</taxon>
        <taxon>Eurotiomycetes</taxon>
        <taxon>Eurotiomycetidae</taxon>
        <taxon>Onygenales</taxon>
        <taxon>Onygenaceae</taxon>
        <taxon>Ophidiomyces</taxon>
    </lineage>
</organism>
<accession>A0ACB8V4H6</accession>
<evidence type="ECO:0000313" key="1">
    <source>
        <dbReference type="EMBL" id="KAI2392699.1"/>
    </source>
</evidence>
<sequence>MAIRKAFTSLSAAGLQQIPYRVSKRQYQDSQNADVKRYTQQHSIIQQPEEHMLSSLAKIQSFAYNGNHHIDADVSMPNNSSTNKYSVPNQSCYTQPAIRHTEVIDQPSEYIIDNDFQPADVENHTTSSVPEFEQTAIFSQEFVEEEPVHSHVDFSGPGYVTPNFSSQSTRIDSSGEILPNSTGYTDFPTTQDDEFYEDISDADFAAIVDESSQFNNLNTSSHIVPIMSELPTPENMDQLMSDDSFISSLQAPTQEYTTLTSPKFSPKSPQFSNPSDGMNFVSASEAPEYTFRKFKAHVHTPRHTFTKLPVPGLSLGATTVQTHFCVDEVSQMGLRDSHKETNLVKSTVKLIELYAFVQGSYRLSDRQYFCFADLFSPLHTPYLSGVWEGWAGNAVFEQCGQEFLGAGGREWSFQGYERKICRVIGTISPHSDADRYVFSNQMSKQSPPSVQTSALLIIKSIENVEWFDLERMRRILET</sequence>